<protein>
    <submittedName>
        <fullName evidence="4">Class F sortase</fullName>
    </submittedName>
</protein>
<name>A0A895YC76_9ACTN</name>
<evidence type="ECO:0000256" key="1">
    <source>
        <dbReference type="ARBA" id="ARBA00022801"/>
    </source>
</evidence>
<accession>A0A895YC76</accession>
<sequence>MDESSKVRGTRKVVRRGDARRAIGLVFVAILTLAAVSIVLERVPHHLFDGHSGERPSPEYEHGDETSRFFGMDPLELYEIYEQELARLERAEWGQLDTALEPAETSTKAVPTRVRISRLDVDVEVGKSGTDAADLAAATASASDASVTWYEPGPSPGEVGNSVIFGKSGGDSDANEAGLADLRKIRVGDEVEVEREEEESVRFAVDQIRVCPPELPSDLVRSDPETPQLHLVTCGSDDASGGVIVSASLAADAEDPADEDDDGSETGSSSEDAEPSEENPDEEDEQADEEKAEEAKETEDEDQT</sequence>
<keyword evidence="3" id="KW-0472">Membrane</keyword>
<dbReference type="EMBL" id="CP070499">
    <property type="protein sequence ID" value="QSB13812.1"/>
    <property type="molecule type" value="Genomic_DNA"/>
</dbReference>
<proteinExistence type="predicted"/>
<dbReference type="CDD" id="cd05829">
    <property type="entry name" value="Sortase_F"/>
    <property type="match status" value="1"/>
</dbReference>
<dbReference type="SUPFAM" id="SSF63817">
    <property type="entry name" value="Sortase"/>
    <property type="match status" value="1"/>
</dbReference>
<dbReference type="Pfam" id="PF04203">
    <property type="entry name" value="Sortase"/>
    <property type="match status" value="1"/>
</dbReference>
<evidence type="ECO:0000256" key="3">
    <source>
        <dbReference type="SAM" id="Phobius"/>
    </source>
</evidence>
<feature type="compositionally biased region" description="Acidic residues" evidence="2">
    <location>
        <begin position="252"/>
        <end position="264"/>
    </location>
</feature>
<keyword evidence="1" id="KW-0378">Hydrolase</keyword>
<dbReference type="InterPro" id="IPR023365">
    <property type="entry name" value="Sortase_dom-sf"/>
</dbReference>
<dbReference type="GO" id="GO:0016787">
    <property type="term" value="F:hydrolase activity"/>
    <property type="evidence" value="ECO:0007669"/>
    <property type="project" value="UniProtKB-KW"/>
</dbReference>
<feature type="region of interest" description="Disordered" evidence="2">
    <location>
        <begin position="234"/>
        <end position="304"/>
    </location>
</feature>
<organism evidence="4 5">
    <name type="scientific">Natronosporangium hydrolyticum</name>
    <dbReference type="NCBI Taxonomy" id="2811111"/>
    <lineage>
        <taxon>Bacteria</taxon>
        <taxon>Bacillati</taxon>
        <taxon>Actinomycetota</taxon>
        <taxon>Actinomycetes</taxon>
        <taxon>Micromonosporales</taxon>
        <taxon>Micromonosporaceae</taxon>
        <taxon>Natronosporangium</taxon>
    </lineage>
</organism>
<evidence type="ECO:0000256" key="2">
    <source>
        <dbReference type="SAM" id="MobiDB-lite"/>
    </source>
</evidence>
<feature type="compositionally biased region" description="Acidic residues" evidence="2">
    <location>
        <begin position="271"/>
        <end position="304"/>
    </location>
</feature>
<feature type="transmembrane region" description="Helical" evidence="3">
    <location>
        <begin position="21"/>
        <end position="40"/>
    </location>
</feature>
<dbReference type="KEGG" id="nhy:JQS43_19985"/>
<dbReference type="RefSeq" id="WP_239675923.1">
    <property type="nucleotide sequence ID" value="NZ_CP070499.1"/>
</dbReference>
<dbReference type="AlphaFoldDB" id="A0A895YC76"/>
<evidence type="ECO:0000313" key="4">
    <source>
        <dbReference type="EMBL" id="QSB13812.1"/>
    </source>
</evidence>
<keyword evidence="5" id="KW-1185">Reference proteome</keyword>
<dbReference type="InterPro" id="IPR042001">
    <property type="entry name" value="Sortase_F"/>
</dbReference>
<dbReference type="Proteomes" id="UP000662857">
    <property type="component" value="Chromosome"/>
</dbReference>
<keyword evidence="3" id="KW-0812">Transmembrane</keyword>
<gene>
    <name evidence="4" type="ORF">JQS43_19985</name>
</gene>
<dbReference type="Gene3D" id="2.40.260.10">
    <property type="entry name" value="Sortase"/>
    <property type="match status" value="1"/>
</dbReference>
<evidence type="ECO:0000313" key="5">
    <source>
        <dbReference type="Proteomes" id="UP000662857"/>
    </source>
</evidence>
<keyword evidence="3" id="KW-1133">Transmembrane helix</keyword>
<dbReference type="InterPro" id="IPR005754">
    <property type="entry name" value="Sortase"/>
</dbReference>
<reference evidence="4" key="1">
    <citation type="submission" date="2021-02" db="EMBL/GenBank/DDBJ databases">
        <title>Natrosporangium hydrolyticum gen. nov., sp. nov, a haloalkaliphilic actinobacterium from a soda solonchak soil.</title>
        <authorList>
            <person name="Sorokin D.Y."/>
            <person name="Khijniak T.V."/>
            <person name="Zakharycheva A.P."/>
            <person name="Boueva O.V."/>
            <person name="Ariskina E.V."/>
            <person name="Hahnke R.L."/>
            <person name="Bunk B."/>
            <person name="Sproer C."/>
            <person name="Schumann P."/>
            <person name="Evtushenko L.I."/>
            <person name="Kublanov I.V."/>
        </authorList>
    </citation>
    <scope>NUCLEOTIDE SEQUENCE</scope>
    <source>
        <strain evidence="4">DSM 106523</strain>
    </source>
</reference>